<organism evidence="18 19">
    <name type="scientific">Acaromyces ingoldii</name>
    <dbReference type="NCBI Taxonomy" id="215250"/>
    <lineage>
        <taxon>Eukaryota</taxon>
        <taxon>Fungi</taxon>
        <taxon>Dikarya</taxon>
        <taxon>Basidiomycota</taxon>
        <taxon>Ustilaginomycotina</taxon>
        <taxon>Exobasidiomycetes</taxon>
        <taxon>Exobasidiales</taxon>
        <taxon>Cryptobasidiaceae</taxon>
        <taxon>Acaromyces</taxon>
    </lineage>
</organism>
<dbReference type="STRING" id="215250.A0A316YVG9"/>
<dbReference type="Gene3D" id="3.40.50.620">
    <property type="entry name" value="HUPs"/>
    <property type="match status" value="2"/>
</dbReference>
<evidence type="ECO:0000259" key="16">
    <source>
        <dbReference type="Pfam" id="PF01406"/>
    </source>
</evidence>
<dbReference type="GO" id="GO:0004817">
    <property type="term" value="F:cysteine-tRNA ligase activity"/>
    <property type="evidence" value="ECO:0007669"/>
    <property type="project" value="UniProtKB-EC"/>
</dbReference>
<keyword evidence="12" id="KW-0030">Aminoacyl-tRNA synthetase</keyword>
<feature type="region of interest" description="Disordered" evidence="15">
    <location>
        <begin position="320"/>
        <end position="339"/>
    </location>
</feature>
<comment type="cofactor">
    <cofactor evidence="1">
        <name>Zn(2+)</name>
        <dbReference type="ChEBI" id="CHEBI:29105"/>
    </cofactor>
</comment>
<dbReference type="GeneID" id="37042172"/>
<keyword evidence="19" id="KW-1185">Reference proteome</keyword>
<evidence type="ECO:0000256" key="1">
    <source>
        <dbReference type="ARBA" id="ARBA00001947"/>
    </source>
</evidence>
<dbReference type="PANTHER" id="PTHR10890:SF3">
    <property type="entry name" value="CYSTEINE--TRNA LIGASE, CYTOPLASMIC"/>
    <property type="match status" value="1"/>
</dbReference>
<evidence type="ECO:0000256" key="11">
    <source>
        <dbReference type="ARBA" id="ARBA00022917"/>
    </source>
</evidence>
<dbReference type="GO" id="GO:0005524">
    <property type="term" value="F:ATP binding"/>
    <property type="evidence" value="ECO:0007669"/>
    <property type="project" value="UniProtKB-KW"/>
</dbReference>
<evidence type="ECO:0000256" key="15">
    <source>
        <dbReference type="SAM" id="MobiDB-lite"/>
    </source>
</evidence>
<feature type="region of interest" description="Disordered" evidence="15">
    <location>
        <begin position="1"/>
        <end position="20"/>
    </location>
</feature>
<dbReference type="CDD" id="cd00672">
    <property type="entry name" value="CysRS_core"/>
    <property type="match status" value="1"/>
</dbReference>
<dbReference type="SUPFAM" id="SSF47323">
    <property type="entry name" value="Anticodon-binding domain of a subclass of class I aminoacyl-tRNA synthetases"/>
    <property type="match status" value="1"/>
</dbReference>
<dbReference type="InterPro" id="IPR015803">
    <property type="entry name" value="Cys-tRNA-ligase"/>
</dbReference>
<keyword evidence="10" id="KW-0067">ATP-binding</keyword>
<evidence type="ECO:0000256" key="3">
    <source>
        <dbReference type="ARBA" id="ARBA00005594"/>
    </source>
</evidence>
<dbReference type="NCBIfam" id="TIGR00435">
    <property type="entry name" value="cysS"/>
    <property type="match status" value="1"/>
</dbReference>
<dbReference type="EMBL" id="KZ819634">
    <property type="protein sequence ID" value="PWN92784.1"/>
    <property type="molecule type" value="Genomic_DNA"/>
</dbReference>
<dbReference type="HAMAP" id="MF_00041">
    <property type="entry name" value="Cys_tRNA_synth"/>
    <property type="match status" value="1"/>
</dbReference>
<evidence type="ECO:0000313" key="19">
    <source>
        <dbReference type="Proteomes" id="UP000245768"/>
    </source>
</evidence>
<keyword evidence="9" id="KW-0862">Zinc</keyword>
<dbReference type="SUPFAM" id="SSF52374">
    <property type="entry name" value="Nucleotidylyl transferase"/>
    <property type="match status" value="1"/>
</dbReference>
<evidence type="ECO:0000256" key="7">
    <source>
        <dbReference type="ARBA" id="ARBA00022723"/>
    </source>
</evidence>
<keyword evidence="14" id="KW-0175">Coiled coil</keyword>
<evidence type="ECO:0000256" key="2">
    <source>
        <dbReference type="ARBA" id="ARBA00004496"/>
    </source>
</evidence>
<feature type="domain" description="Cysteinyl-tRNA synthetase class Ia DALR" evidence="17">
    <location>
        <begin position="559"/>
        <end position="617"/>
    </location>
</feature>
<dbReference type="EC" id="6.1.1.16" evidence="4"/>
<dbReference type="FunFam" id="1.20.120.1910:FF:000005">
    <property type="entry name" value="Cysteine-tRNA ligase, putative"/>
    <property type="match status" value="1"/>
</dbReference>
<dbReference type="InterPro" id="IPR009080">
    <property type="entry name" value="tRNAsynth_Ia_anticodon-bd"/>
</dbReference>
<keyword evidence="8" id="KW-0547">Nucleotide-binding</keyword>
<dbReference type="InterPro" id="IPR024909">
    <property type="entry name" value="Cys-tRNA/MSH_ligase"/>
</dbReference>
<name>A0A316YVG9_9BASI</name>
<accession>A0A316YVG9</accession>
<dbReference type="Gene3D" id="1.20.120.1910">
    <property type="entry name" value="Cysteine-tRNA ligase, C-terminal anti-codon recognition domain"/>
    <property type="match status" value="1"/>
</dbReference>
<protein>
    <recommendedName>
        <fullName evidence="4">cysteine--tRNA ligase</fullName>
        <ecNumber evidence="4">6.1.1.16</ecNumber>
    </recommendedName>
    <alternativeName>
        <fullName evidence="13">Cysteinyl-tRNA synthetase</fullName>
    </alternativeName>
</protein>
<evidence type="ECO:0000256" key="8">
    <source>
        <dbReference type="ARBA" id="ARBA00022741"/>
    </source>
</evidence>
<dbReference type="InterPro" id="IPR015273">
    <property type="entry name" value="Cys-tRNA-synt_Ia_DALR"/>
</dbReference>
<dbReference type="GO" id="GO:0046872">
    <property type="term" value="F:metal ion binding"/>
    <property type="evidence" value="ECO:0007669"/>
    <property type="project" value="UniProtKB-KW"/>
</dbReference>
<dbReference type="RefSeq" id="XP_025379982.1">
    <property type="nucleotide sequence ID" value="XM_025520256.1"/>
</dbReference>
<dbReference type="GO" id="GO:0006423">
    <property type="term" value="P:cysteinyl-tRNA aminoacylation"/>
    <property type="evidence" value="ECO:0007669"/>
    <property type="project" value="InterPro"/>
</dbReference>
<evidence type="ECO:0000256" key="9">
    <source>
        <dbReference type="ARBA" id="ARBA00022833"/>
    </source>
</evidence>
<evidence type="ECO:0000259" key="17">
    <source>
        <dbReference type="Pfam" id="PF09190"/>
    </source>
</evidence>
<dbReference type="AlphaFoldDB" id="A0A316YVG9"/>
<feature type="domain" description="tRNA synthetases class I catalytic" evidence="16">
    <location>
        <begin position="41"/>
        <end position="508"/>
    </location>
</feature>
<evidence type="ECO:0000256" key="10">
    <source>
        <dbReference type="ARBA" id="ARBA00022840"/>
    </source>
</evidence>
<evidence type="ECO:0000256" key="13">
    <source>
        <dbReference type="ARBA" id="ARBA00031499"/>
    </source>
</evidence>
<evidence type="ECO:0000256" key="6">
    <source>
        <dbReference type="ARBA" id="ARBA00022598"/>
    </source>
</evidence>
<keyword evidence="7" id="KW-0479">Metal-binding</keyword>
<dbReference type="InterPro" id="IPR014729">
    <property type="entry name" value="Rossmann-like_a/b/a_fold"/>
</dbReference>
<evidence type="ECO:0000256" key="4">
    <source>
        <dbReference type="ARBA" id="ARBA00012832"/>
    </source>
</evidence>
<evidence type="ECO:0000256" key="5">
    <source>
        <dbReference type="ARBA" id="ARBA00022490"/>
    </source>
</evidence>
<dbReference type="Proteomes" id="UP000245768">
    <property type="component" value="Unassembled WGS sequence"/>
</dbReference>
<evidence type="ECO:0000313" key="18">
    <source>
        <dbReference type="EMBL" id="PWN92784.1"/>
    </source>
</evidence>
<keyword evidence="5" id="KW-0963">Cytoplasm</keyword>
<dbReference type="InterPro" id="IPR032678">
    <property type="entry name" value="tRNA-synt_1_cat_dom"/>
</dbReference>
<feature type="region of interest" description="Disordered" evidence="15">
    <location>
        <begin position="749"/>
        <end position="785"/>
    </location>
</feature>
<comment type="similarity">
    <text evidence="3">Belongs to the class-I aminoacyl-tRNA synthetase family.</text>
</comment>
<comment type="subcellular location">
    <subcellularLocation>
        <location evidence="2">Cytoplasm</location>
    </subcellularLocation>
</comment>
<dbReference type="GO" id="GO:0005737">
    <property type="term" value="C:cytoplasm"/>
    <property type="evidence" value="ECO:0007669"/>
    <property type="project" value="TreeGrafter"/>
</dbReference>
<reference evidence="18 19" key="1">
    <citation type="journal article" date="2018" name="Mol. Biol. Evol.">
        <title>Broad Genomic Sampling Reveals a Smut Pathogenic Ancestry of the Fungal Clade Ustilaginomycotina.</title>
        <authorList>
            <person name="Kijpornyongpan T."/>
            <person name="Mondo S.J."/>
            <person name="Barry K."/>
            <person name="Sandor L."/>
            <person name="Lee J."/>
            <person name="Lipzen A."/>
            <person name="Pangilinan J."/>
            <person name="LaButti K."/>
            <person name="Hainaut M."/>
            <person name="Henrissat B."/>
            <person name="Grigoriev I.V."/>
            <person name="Spatafora J.W."/>
            <person name="Aime M.C."/>
        </authorList>
    </citation>
    <scope>NUCLEOTIDE SEQUENCE [LARGE SCALE GENOMIC DNA]</scope>
    <source>
        <strain evidence="18 19">MCA 4198</strain>
    </source>
</reference>
<dbReference type="FunCoup" id="A0A316YVG9">
    <property type="interactions" value="608"/>
</dbReference>
<evidence type="ECO:0000256" key="12">
    <source>
        <dbReference type="ARBA" id="ARBA00023146"/>
    </source>
</evidence>
<dbReference type="Pfam" id="PF09190">
    <property type="entry name" value="DALR_2"/>
    <property type="match status" value="1"/>
</dbReference>
<proteinExistence type="inferred from homology"/>
<feature type="coiled-coil region" evidence="14">
    <location>
        <begin position="709"/>
        <end position="748"/>
    </location>
</feature>
<dbReference type="OrthoDB" id="438179at2759"/>
<dbReference type="PANTHER" id="PTHR10890">
    <property type="entry name" value="CYSTEINYL-TRNA SYNTHETASE"/>
    <property type="match status" value="1"/>
</dbReference>
<dbReference type="Pfam" id="PF01406">
    <property type="entry name" value="tRNA-synt_1e"/>
    <property type="match status" value="1"/>
</dbReference>
<keyword evidence="6" id="KW-0436">Ligase</keyword>
<gene>
    <name evidence="18" type="ORF">FA10DRAFT_263536</name>
</gene>
<keyword evidence="11" id="KW-0648">Protein biosynthesis</keyword>
<evidence type="ECO:0000256" key="14">
    <source>
        <dbReference type="SAM" id="Coils"/>
    </source>
</evidence>
<dbReference type="InParanoid" id="A0A316YVG9"/>
<sequence>MASTSTAKQPPWRLPKPEPGCEEPKLKVYNSLTRSKVDFIPMNSKHVTWYNCGPTVYDSSHMGHARNYVTQDIIRRILRDYFGYSIHFVMNITDIDDKIILRARQSHLLDAFRQAHKTKGLTNDLVAEVRQAWSAYFKKTLKKLAPSPPAGEPADPEDEAAWEEISRRRVQDDKWLKEASEKEPKFSMWYKALDTSRQAIIAATMSTTAGDKGGEAAASLIDASADILSSKLDAEQGHTLSDPAIFRKLAAYWEGAFFDDMKRLHVERPTTLTRVSEYVPEIVDFVQKIIDNGYAYEDVGPGEGKKNVWFDTRAFDGAKRKNASSEGEEAGESQEHSYAKLAPWSKGNKDLLEEGEGSLSTGAATVAGKRAPSDFALWKTSKPGEPAWPSPWGPGRPGWHIECSVMASEVLGTRMDIHSGGVDLMFPHHDNEIAQSEAYFDSDQWVNYFFHTGHLHIEGLKMSKSLKNFISIDEALERFSARQLRMAFLLQPWSSKMDFKESAMAEVRNAESSFNNFFSAARANLREARSRGENFSDGAHHYGDAERELMSALAAAQEQFRRAMCDSFDTPAGMQALLDVVSKANVYERSRARKEVNVGTVEAVARFVGDMLRMLGLGEGAVREGDIGWGEAAKAGEANGNINQEELLMPYLRALSTFRDQVRALARSKAPHLDLLKLADGLRDQDMVDLGVALEDQEDGKALVKLVPAEQLQAARDEKERAVAEKAARKAEAAAKAEKDRLERLEKGKVAPASMFKAPQPGSEEFGQWDDQGIPTTDKEGKEISKKRRKLLEKEYEKQAKLHQDYLSSLSS</sequence>